<dbReference type="PANTHER" id="PTHR43834:SF6">
    <property type="entry name" value="GTPASE DER"/>
    <property type="match status" value="1"/>
</dbReference>
<evidence type="ECO:0000313" key="2">
    <source>
        <dbReference type="EMBL" id="GLS24964.1"/>
    </source>
</evidence>
<dbReference type="GO" id="GO:0005525">
    <property type="term" value="F:GTP binding"/>
    <property type="evidence" value="ECO:0007669"/>
    <property type="project" value="InterPro"/>
</dbReference>
<sequence>MMGDQPKTNTVPKFAVVGHPNKGKSSLVATLTQNDSVQISSVSGTTEVAQSFPMRLDGRECYELIDTPGFQRARALLQQLQSMSVHAGDRKQVLAQFVRQPHNPERFHDELELLKPIVEGAAILYVVDGATPYRPEYEHEMEILRWSGQPRMAVINPISGNTYVEQWRQALDQFFSLVRVFDPMTAGFSDHIELIGSFALLDKHWQPSINAAVQALKQDRAQRVEQAVSLLTTACIDALCHQVSTRIPGETIPEAVSQALEVKLKAAVKTIESSVRKKIETQLRHHHMVYESKSLTLEKSDLFNQEDWVVWGLDKKQLLWLSAGGGAAAGALLDVGLGGSSLMLGALSGSIVAAGSSWWFRENLAKIKIGEIIPTGGREVILGPIKNSQFGWVFLGRGLHHLNEMVCRNHARRDEIQMQDWDLKQRMSELPKTDALKMASWLQCKGQRTLMERQQPKINQLLLKYFVVQ</sequence>
<dbReference type="AlphaFoldDB" id="A0AA37WKT9"/>
<dbReference type="Pfam" id="PF11981">
    <property type="entry name" value="DUF3482"/>
    <property type="match status" value="1"/>
</dbReference>
<accession>A0AA37WKT9</accession>
<protein>
    <recommendedName>
        <fullName evidence="1">G domain-containing protein</fullName>
    </recommendedName>
</protein>
<dbReference type="InterPro" id="IPR006073">
    <property type="entry name" value="GTP-bd"/>
</dbReference>
<dbReference type="PANTHER" id="PTHR43834">
    <property type="entry name" value="GTPASE DER"/>
    <property type="match status" value="1"/>
</dbReference>
<keyword evidence="3" id="KW-1185">Reference proteome</keyword>
<evidence type="ECO:0000313" key="3">
    <source>
        <dbReference type="Proteomes" id="UP001156870"/>
    </source>
</evidence>
<dbReference type="EMBL" id="BSPD01000020">
    <property type="protein sequence ID" value="GLS24964.1"/>
    <property type="molecule type" value="Genomic_DNA"/>
</dbReference>
<comment type="caution">
    <text evidence="2">The sequence shown here is derived from an EMBL/GenBank/DDBJ whole genome shotgun (WGS) entry which is preliminary data.</text>
</comment>
<feature type="domain" description="G" evidence="1">
    <location>
        <begin position="14"/>
        <end position="128"/>
    </location>
</feature>
<name>A0AA37WKT9_9GAMM</name>
<dbReference type="Gene3D" id="3.40.50.300">
    <property type="entry name" value="P-loop containing nucleotide triphosphate hydrolases"/>
    <property type="match status" value="1"/>
</dbReference>
<dbReference type="RefSeq" id="WP_232592221.1">
    <property type="nucleotide sequence ID" value="NZ_BSPD01000020.1"/>
</dbReference>
<dbReference type="Proteomes" id="UP001156870">
    <property type="component" value="Unassembled WGS sequence"/>
</dbReference>
<gene>
    <name evidence="2" type="ORF">GCM10007877_06780</name>
</gene>
<reference evidence="2 3" key="1">
    <citation type="journal article" date="2014" name="Int. J. Syst. Evol. Microbiol.">
        <title>Complete genome sequence of Corynebacterium casei LMG S-19264T (=DSM 44701T), isolated from a smear-ripened cheese.</title>
        <authorList>
            <consortium name="US DOE Joint Genome Institute (JGI-PGF)"/>
            <person name="Walter F."/>
            <person name="Albersmeier A."/>
            <person name="Kalinowski J."/>
            <person name="Ruckert C."/>
        </authorList>
    </citation>
    <scope>NUCLEOTIDE SEQUENCE [LARGE SCALE GENOMIC DNA]</scope>
    <source>
        <strain evidence="2 3">NBRC 110095</strain>
    </source>
</reference>
<dbReference type="Pfam" id="PF01926">
    <property type="entry name" value="MMR_HSR1"/>
    <property type="match status" value="1"/>
</dbReference>
<evidence type="ECO:0000259" key="1">
    <source>
        <dbReference type="Pfam" id="PF01926"/>
    </source>
</evidence>
<dbReference type="InterPro" id="IPR021871">
    <property type="entry name" value="DUF3482"/>
</dbReference>
<proteinExistence type="predicted"/>
<organism evidence="2 3">
    <name type="scientific">Marinibactrum halimedae</name>
    <dbReference type="NCBI Taxonomy" id="1444977"/>
    <lineage>
        <taxon>Bacteria</taxon>
        <taxon>Pseudomonadati</taxon>
        <taxon>Pseudomonadota</taxon>
        <taxon>Gammaproteobacteria</taxon>
        <taxon>Cellvibrionales</taxon>
        <taxon>Cellvibrionaceae</taxon>
        <taxon>Marinibactrum</taxon>
    </lineage>
</organism>
<dbReference type="InterPro" id="IPR027417">
    <property type="entry name" value="P-loop_NTPase"/>
</dbReference>
<dbReference type="SUPFAM" id="SSF52540">
    <property type="entry name" value="P-loop containing nucleoside triphosphate hydrolases"/>
    <property type="match status" value="1"/>
</dbReference>